<keyword evidence="8" id="KW-0816">Tricarboxylic acid cycle</keyword>
<dbReference type="KEGG" id="ccan:109690415"/>
<dbReference type="EMBL" id="GFFW01004031">
    <property type="protein sequence ID" value="JAV40757.1"/>
    <property type="molecule type" value="Transcribed_RNA"/>
</dbReference>
<evidence type="ECO:0000256" key="14">
    <source>
        <dbReference type="ARBA" id="ARBA00022982"/>
    </source>
</evidence>
<evidence type="ECO:0000256" key="12">
    <source>
        <dbReference type="ARBA" id="ARBA00022792"/>
    </source>
</evidence>
<sequence length="169" mass="18927">MAALLLRHVGRHCLRAHVNPQLCIRNAVPMGTTAKEEMERFWNKNLGSQRPLSPHLTIYRWPLPMIMSASHRGTGMAMSGVVSLFGLSALFLPWNFETYLEFVKSLYLGPALIYTAKFVLTLPLTYHMFNGIRHLSWDLGKGMKIHQLYQSGVAVLVLTVLCSAGLAAM</sequence>
<dbReference type="Gene3D" id="1.20.1300.10">
    <property type="entry name" value="Fumarate reductase/succinate dehydrogenase, transmembrane subunit"/>
    <property type="match status" value="1"/>
</dbReference>
<keyword evidence="11" id="KW-0479">Metal-binding</keyword>
<evidence type="ECO:0000313" key="26">
    <source>
        <dbReference type="RefSeq" id="XP_020025322.1"/>
    </source>
</evidence>
<name>A0A250YAV3_CASCN</name>
<evidence type="ECO:0000256" key="13">
    <source>
        <dbReference type="ARBA" id="ARBA00022946"/>
    </source>
</evidence>
<dbReference type="PROSITE" id="PS01000">
    <property type="entry name" value="SDH_CYT_1"/>
    <property type="match status" value="1"/>
</dbReference>
<dbReference type="GO" id="GO:0046872">
    <property type="term" value="F:metal ion binding"/>
    <property type="evidence" value="ECO:0007669"/>
    <property type="project" value="UniProtKB-KW"/>
</dbReference>
<evidence type="ECO:0000256" key="6">
    <source>
        <dbReference type="ARBA" id="ARBA00014631"/>
    </source>
</evidence>
<evidence type="ECO:0000256" key="16">
    <source>
        <dbReference type="ARBA" id="ARBA00023004"/>
    </source>
</evidence>
<comment type="similarity">
    <text evidence="4">Belongs to the cytochrome b560 family.</text>
</comment>
<dbReference type="OrthoDB" id="588261at2759"/>
<evidence type="ECO:0000313" key="24">
    <source>
        <dbReference type="EMBL" id="JAV40757.1"/>
    </source>
</evidence>
<evidence type="ECO:0000256" key="10">
    <source>
        <dbReference type="ARBA" id="ARBA00022692"/>
    </source>
</evidence>
<evidence type="ECO:0000256" key="5">
    <source>
        <dbReference type="ARBA" id="ARBA00011758"/>
    </source>
</evidence>
<dbReference type="InterPro" id="IPR000701">
    <property type="entry name" value="SuccDH_FuR_B_TM-su"/>
</dbReference>
<evidence type="ECO:0000256" key="22">
    <source>
        <dbReference type="ARBA" id="ARBA00079783"/>
    </source>
</evidence>
<dbReference type="PANTHER" id="PTHR10978">
    <property type="entry name" value="SUCCINATE DEHYDROGENASE CYTOCHROME B560 SUBUNIT"/>
    <property type="match status" value="1"/>
</dbReference>
<evidence type="ECO:0000256" key="7">
    <source>
        <dbReference type="ARBA" id="ARBA00022448"/>
    </source>
</evidence>
<dbReference type="GO" id="GO:0005743">
    <property type="term" value="C:mitochondrial inner membrane"/>
    <property type="evidence" value="ECO:0007669"/>
    <property type="project" value="UniProtKB-SubCell"/>
</dbReference>
<comment type="cofactor">
    <cofactor evidence="1">
        <name>heme b</name>
        <dbReference type="ChEBI" id="CHEBI:60344"/>
    </cofactor>
</comment>
<evidence type="ECO:0000256" key="8">
    <source>
        <dbReference type="ARBA" id="ARBA00022532"/>
    </source>
</evidence>
<comment type="pathway">
    <text evidence="3">Carbohydrate metabolism; tricarboxylic acid cycle.</text>
</comment>
<comment type="function">
    <text evidence="20">Membrane-anchoring subunit of succinate dehydrogenase (SDH) that is involved in complex II of the mitochondrial electron transport chain and is responsible for transferring electrons from succinate to ubiquinone (coenzyme Q). SDH also oxidizes malate to the non-canonical enol form of oxaloacetate, enol-oxaloacetate. Enol-oxaloacetate, which is a potent inhibitor of the succinate dehydrogenase activity, is further isomerized into keto-oxaloacetate.</text>
</comment>
<evidence type="ECO:0000256" key="15">
    <source>
        <dbReference type="ARBA" id="ARBA00022989"/>
    </source>
</evidence>
<dbReference type="AlphaFoldDB" id="A0A250YAV3"/>
<keyword evidence="14" id="KW-0249">Electron transport</keyword>
<keyword evidence="17" id="KW-0496">Mitochondrion</keyword>
<keyword evidence="18 23" id="KW-0472">Membrane</keyword>
<evidence type="ECO:0000256" key="18">
    <source>
        <dbReference type="ARBA" id="ARBA00023136"/>
    </source>
</evidence>
<dbReference type="CTD" id="6391"/>
<keyword evidence="9" id="KW-0349">Heme</keyword>
<proteinExistence type="inferred from homology"/>
<dbReference type="PANTHER" id="PTHR10978:SF5">
    <property type="entry name" value="SUCCINATE DEHYDROGENASE CYTOCHROME B560 SUBUNIT, MITOCHONDRIAL"/>
    <property type="match status" value="1"/>
</dbReference>
<dbReference type="RefSeq" id="XP_073903750.1">
    <property type="nucleotide sequence ID" value="XM_074047649.1"/>
</dbReference>
<keyword evidence="12" id="KW-0999">Mitochondrion inner membrane</keyword>
<evidence type="ECO:0000256" key="19">
    <source>
        <dbReference type="ARBA" id="ARBA00045023"/>
    </source>
</evidence>
<feature type="transmembrane region" description="Helical" evidence="23">
    <location>
        <begin position="75"/>
        <end position="94"/>
    </location>
</feature>
<dbReference type="SUPFAM" id="SSF81343">
    <property type="entry name" value="Fumarate reductase respiratory complex transmembrane subunits"/>
    <property type="match status" value="1"/>
</dbReference>
<evidence type="ECO:0000313" key="25">
    <source>
        <dbReference type="Proteomes" id="UP001732720"/>
    </source>
</evidence>
<dbReference type="GO" id="GO:0006099">
    <property type="term" value="P:tricarboxylic acid cycle"/>
    <property type="evidence" value="ECO:0007669"/>
    <property type="project" value="UniProtKB-KW"/>
</dbReference>
<reference evidence="26" key="2">
    <citation type="submission" date="2025-04" db="UniProtKB">
        <authorList>
            <consortium name="RefSeq"/>
        </authorList>
    </citation>
    <scope>IDENTIFICATION</scope>
    <source>
        <tissue evidence="26">Leukocyte</tissue>
    </source>
</reference>
<dbReference type="FunFam" id="1.20.1300.10:FF:000006">
    <property type="entry name" value="Succinate dehydrogenase cytochrome b560 subunit, mitochondrial"/>
    <property type="match status" value="1"/>
</dbReference>
<evidence type="ECO:0000256" key="20">
    <source>
        <dbReference type="ARBA" id="ARBA00045847"/>
    </source>
</evidence>
<keyword evidence="13" id="KW-0809">Transit peptide</keyword>
<accession>A0A250YAV3</accession>
<dbReference type="CDD" id="cd03499">
    <property type="entry name" value="SQR_TypeC_SdhC"/>
    <property type="match status" value="1"/>
</dbReference>
<dbReference type="Gene3D" id="1.20.5.540">
    <property type="entry name" value="Single helix bin"/>
    <property type="match status" value="1"/>
</dbReference>
<dbReference type="Proteomes" id="UP001732720">
    <property type="component" value="Chromosome 11"/>
</dbReference>
<evidence type="ECO:0000256" key="3">
    <source>
        <dbReference type="ARBA" id="ARBA00005163"/>
    </source>
</evidence>
<evidence type="ECO:0000256" key="11">
    <source>
        <dbReference type="ARBA" id="ARBA00022723"/>
    </source>
</evidence>
<dbReference type="NCBIfam" id="TIGR02970">
    <property type="entry name" value="succ_dehyd_cytB"/>
    <property type="match status" value="1"/>
</dbReference>
<dbReference type="PROSITE" id="PS01001">
    <property type="entry name" value="SDH_CYT_2"/>
    <property type="match status" value="1"/>
</dbReference>
<feature type="transmembrane region" description="Helical" evidence="23">
    <location>
        <begin position="106"/>
        <end position="127"/>
    </location>
</feature>
<keyword evidence="16" id="KW-0408">Iron</keyword>
<evidence type="ECO:0000256" key="1">
    <source>
        <dbReference type="ARBA" id="ARBA00001970"/>
    </source>
</evidence>
<dbReference type="InterPro" id="IPR014314">
    <property type="entry name" value="Succ_DH_cytb556"/>
</dbReference>
<keyword evidence="7" id="KW-0813">Transport</keyword>
<feature type="transmembrane region" description="Helical" evidence="23">
    <location>
        <begin position="148"/>
        <end position="168"/>
    </location>
</feature>
<dbReference type="InterPro" id="IPR034804">
    <property type="entry name" value="SQR/QFR_C/D"/>
</dbReference>
<evidence type="ECO:0000256" key="17">
    <source>
        <dbReference type="ARBA" id="ARBA00023128"/>
    </source>
</evidence>
<evidence type="ECO:0000256" key="21">
    <source>
        <dbReference type="ARBA" id="ARBA00076718"/>
    </source>
</evidence>
<dbReference type="GO" id="GO:0009055">
    <property type="term" value="F:electron transfer activity"/>
    <property type="evidence" value="ECO:0007669"/>
    <property type="project" value="InterPro"/>
</dbReference>
<dbReference type="Pfam" id="PF01127">
    <property type="entry name" value="Sdh_cyt"/>
    <property type="match status" value="1"/>
</dbReference>
<keyword evidence="25" id="KW-1185">Reference proteome</keyword>
<evidence type="ECO:0000256" key="23">
    <source>
        <dbReference type="SAM" id="Phobius"/>
    </source>
</evidence>
<dbReference type="InterPro" id="IPR018495">
    <property type="entry name" value="Succ_DH_cyt_bsu_CS"/>
</dbReference>
<gene>
    <name evidence="24" type="primary">SDHC</name>
    <name evidence="26" type="synonym">Sdhc</name>
</gene>
<protein>
    <recommendedName>
        <fullName evidence="6">Succinate dehydrogenase cytochrome b560 subunit, mitochondrial</fullName>
    </recommendedName>
    <alternativeName>
        <fullName evidence="22">Integral membrane protein CII-3</fullName>
    </alternativeName>
    <alternativeName>
        <fullName evidence="19">Malate dehydrogenase [quinone] cytochrome b560 subunit</fullName>
    </alternativeName>
    <alternativeName>
        <fullName evidence="21">QPs-1</fullName>
    </alternativeName>
</protein>
<evidence type="ECO:0000256" key="4">
    <source>
        <dbReference type="ARBA" id="ARBA00007244"/>
    </source>
</evidence>
<comment type="subunit">
    <text evidence="5">Component of complex II composed of four subunits: the flavoprotein (FP) SDHA, iron-sulfur protein (IP) SDHB, and a cytochrome b560 composed of SDHC and SDHD.</text>
</comment>
<reference evidence="24" key="1">
    <citation type="journal article" date="2017" name="G3 (Bethesda)">
        <title>De Novo Genome and Transcriptome Assembly of the Canadian Beaver (Castor canadensis).</title>
        <authorList>
            <person name="Lok S."/>
            <person name="Paton T.A."/>
            <person name="Wang Z."/>
            <person name="Kaur G."/>
            <person name="Walker S."/>
            <person name="Yuen R.K."/>
            <person name="Sung W.W."/>
            <person name="Whitney J."/>
            <person name="Buchanan J.A."/>
            <person name="Trost B."/>
            <person name="Singh N."/>
            <person name="Apresto B."/>
            <person name="Chen N."/>
            <person name="Coole M."/>
            <person name="Dawson T.J."/>
            <person name="Ho K.Y."/>
            <person name="Hu Z."/>
            <person name="Pullenayegum S."/>
            <person name="Samler K."/>
            <person name="Shipstone A."/>
            <person name="Tsoi F."/>
            <person name="Wang T."/>
            <person name="Pereira S.L."/>
            <person name="Rostami P."/>
            <person name="Ryan C.A."/>
            <person name="Tong A.H."/>
            <person name="Ng K."/>
            <person name="Sundaravadanam Y."/>
            <person name="Simpson J.T."/>
            <person name="Lim B.K."/>
            <person name="Engstrom M.D."/>
            <person name="Dutton C.J."/>
            <person name="Kerr K.C."/>
            <person name="Franke M."/>
            <person name="Rapley W."/>
            <person name="Wintle R.F."/>
            <person name="Scherer S.W."/>
        </authorList>
    </citation>
    <scope>NUCLEOTIDE SEQUENCE</scope>
    <source>
        <strain evidence="24">Ward</strain>
        <tissue evidence="24">Leukocyte</tissue>
    </source>
</reference>
<dbReference type="RefSeq" id="XP_020025322.1">
    <property type="nucleotide sequence ID" value="XM_020169733.1"/>
</dbReference>
<dbReference type="GeneID" id="109690415"/>
<comment type="subcellular location">
    <subcellularLocation>
        <location evidence="2">Mitochondrion inner membrane</location>
        <topology evidence="2">Multi-pass membrane protein</topology>
    </subcellularLocation>
</comment>
<keyword evidence="10 23" id="KW-0812">Transmembrane</keyword>
<keyword evidence="15 23" id="KW-1133">Transmembrane helix</keyword>
<dbReference type="GO" id="GO:0006121">
    <property type="term" value="P:mitochondrial electron transport, succinate to ubiquinone"/>
    <property type="evidence" value="ECO:0007669"/>
    <property type="project" value="TreeGrafter"/>
</dbReference>
<evidence type="ECO:0000256" key="2">
    <source>
        <dbReference type="ARBA" id="ARBA00004448"/>
    </source>
</evidence>
<organism evidence="24">
    <name type="scientific">Castor canadensis</name>
    <name type="common">American beaver</name>
    <dbReference type="NCBI Taxonomy" id="51338"/>
    <lineage>
        <taxon>Eukaryota</taxon>
        <taxon>Metazoa</taxon>
        <taxon>Chordata</taxon>
        <taxon>Craniata</taxon>
        <taxon>Vertebrata</taxon>
        <taxon>Euteleostomi</taxon>
        <taxon>Mammalia</taxon>
        <taxon>Eutheria</taxon>
        <taxon>Euarchontoglires</taxon>
        <taxon>Glires</taxon>
        <taxon>Rodentia</taxon>
        <taxon>Castorimorpha</taxon>
        <taxon>Castoridae</taxon>
        <taxon>Castor</taxon>
    </lineage>
</organism>
<dbReference type="FunFam" id="1.20.5.540:FF:000002">
    <property type="entry name" value="Succinate dehydrogenase cytochrome b560 subunit, mitochondrial"/>
    <property type="match status" value="1"/>
</dbReference>
<evidence type="ECO:0000256" key="9">
    <source>
        <dbReference type="ARBA" id="ARBA00022617"/>
    </source>
</evidence>